<dbReference type="InterPro" id="IPR029063">
    <property type="entry name" value="SAM-dependent_MTases_sf"/>
</dbReference>
<protein>
    <submittedName>
        <fullName evidence="1">S-adenosyl methyltransferase</fullName>
    </submittedName>
</protein>
<keyword evidence="1" id="KW-0808">Transferase</keyword>
<dbReference type="STRING" id="568860.SAMN05421811_12547"/>
<dbReference type="Gene3D" id="3.40.50.150">
    <property type="entry name" value="Vaccinia Virus protein VP39"/>
    <property type="match status" value="1"/>
</dbReference>
<dbReference type="Pfam" id="PF04672">
    <property type="entry name" value="Methyltransf_19"/>
    <property type="match status" value="1"/>
</dbReference>
<dbReference type="EMBL" id="FOHX01000025">
    <property type="protein sequence ID" value="SEU45570.1"/>
    <property type="molecule type" value="Genomic_DNA"/>
</dbReference>
<evidence type="ECO:0000313" key="2">
    <source>
        <dbReference type="Proteomes" id="UP000199361"/>
    </source>
</evidence>
<dbReference type="OrthoDB" id="3216820at2"/>
<dbReference type="PIRSF" id="PIRSF017393">
    <property type="entry name" value="MTase_SAV2177"/>
    <property type="match status" value="1"/>
</dbReference>
<keyword evidence="1" id="KW-0489">Methyltransferase</keyword>
<organism evidence="1 2">
    <name type="scientific">Nonomuraea wenchangensis</name>
    <dbReference type="NCBI Taxonomy" id="568860"/>
    <lineage>
        <taxon>Bacteria</taxon>
        <taxon>Bacillati</taxon>
        <taxon>Actinomycetota</taxon>
        <taxon>Actinomycetes</taxon>
        <taxon>Streptosporangiales</taxon>
        <taxon>Streptosporangiaceae</taxon>
        <taxon>Nonomuraea</taxon>
    </lineage>
</organism>
<keyword evidence="2" id="KW-1185">Reference proteome</keyword>
<dbReference type="Proteomes" id="UP000199361">
    <property type="component" value="Unassembled WGS sequence"/>
</dbReference>
<name>A0A1I0LSJ6_9ACTN</name>
<dbReference type="InterPro" id="IPR006764">
    <property type="entry name" value="SAM_dep_MeTrfase_SAV2177_type"/>
</dbReference>
<dbReference type="CDD" id="cd02440">
    <property type="entry name" value="AdoMet_MTases"/>
    <property type="match status" value="1"/>
</dbReference>
<dbReference type="SUPFAM" id="SSF53335">
    <property type="entry name" value="S-adenosyl-L-methionine-dependent methyltransferases"/>
    <property type="match status" value="1"/>
</dbReference>
<sequence length="275" mass="29395">MTETDRVPAGIDPNVPSVARMYDYYLGGRDNFAVDREAAEKMIELGRRLGNDAREIALANRAFLGRAVRMLAEAGVRQFLDIGAGLPTQDNVHQVARRHGPGSRVVYVDNDPIVLTHARALLATDPDVIVVQGDLKDADAIFDDPRVAGHLDLSRPFAVLMVAVLHFVPDDAEAGRIAARVRERLRPGGHLVLSHLYAGDAGEDAVLAGRQVYANTPSGGLVRRGHDQIAAFFDGLELVGPGVVPVADWTPDGAPGGEHDYVRSGILAGVGRVPA</sequence>
<reference evidence="1 2" key="1">
    <citation type="submission" date="2016-10" db="EMBL/GenBank/DDBJ databases">
        <authorList>
            <person name="de Groot N.N."/>
        </authorList>
    </citation>
    <scope>NUCLEOTIDE SEQUENCE [LARGE SCALE GENOMIC DNA]</scope>
    <source>
        <strain evidence="1 2">CGMCC 4.5598</strain>
    </source>
</reference>
<dbReference type="GO" id="GO:0008168">
    <property type="term" value="F:methyltransferase activity"/>
    <property type="evidence" value="ECO:0007669"/>
    <property type="project" value="UniProtKB-KW"/>
</dbReference>
<accession>A0A1I0LSJ6</accession>
<dbReference type="AlphaFoldDB" id="A0A1I0LSJ6"/>
<dbReference type="RefSeq" id="WP_091093666.1">
    <property type="nucleotide sequence ID" value="NZ_FOHX01000025.1"/>
</dbReference>
<dbReference type="GO" id="GO:0032259">
    <property type="term" value="P:methylation"/>
    <property type="evidence" value="ECO:0007669"/>
    <property type="project" value="UniProtKB-KW"/>
</dbReference>
<proteinExistence type="predicted"/>
<evidence type="ECO:0000313" key="1">
    <source>
        <dbReference type="EMBL" id="SEU45570.1"/>
    </source>
</evidence>
<gene>
    <name evidence="1" type="ORF">SAMN05421811_12547</name>
</gene>